<sequence>MDALGLPVPTSLFSTQQQALMTIGEIVAAIKAFGSRVTIAELIGAGAVSEWLAAAGAFYASWYVGGAIGSLIVASRHSLVCPSGASVSKVAFDVMAKKGIWLDADLRSHISSHAEVANGSRARRNYGILATKVAAA</sequence>
<name>A0A4P8IQM2_9BURK</name>
<evidence type="ECO:0000313" key="1">
    <source>
        <dbReference type="EMBL" id="QCP49204.1"/>
    </source>
</evidence>
<protein>
    <submittedName>
        <fullName evidence="1">Uncharacterized protein</fullName>
    </submittedName>
</protein>
<keyword evidence="2" id="KW-1185">Reference proteome</keyword>
<gene>
    <name evidence="1" type="ORF">FAZ95_08445</name>
</gene>
<proteinExistence type="predicted"/>
<dbReference type="OrthoDB" id="6889661at2"/>
<dbReference type="RefSeq" id="WP_137332035.1">
    <property type="nucleotide sequence ID" value="NZ_CP040077.1"/>
</dbReference>
<organism evidence="1 2">
    <name type="scientific">Trinickia violacea</name>
    <dbReference type="NCBI Taxonomy" id="2571746"/>
    <lineage>
        <taxon>Bacteria</taxon>
        <taxon>Pseudomonadati</taxon>
        <taxon>Pseudomonadota</taxon>
        <taxon>Betaproteobacteria</taxon>
        <taxon>Burkholderiales</taxon>
        <taxon>Burkholderiaceae</taxon>
        <taxon>Trinickia</taxon>
    </lineage>
</organism>
<accession>A0A4P8IQM2</accession>
<dbReference type="KEGG" id="tvl:FAZ95_08445"/>
<evidence type="ECO:0000313" key="2">
    <source>
        <dbReference type="Proteomes" id="UP000298656"/>
    </source>
</evidence>
<dbReference type="EMBL" id="CP040077">
    <property type="protein sequence ID" value="QCP49204.1"/>
    <property type="molecule type" value="Genomic_DNA"/>
</dbReference>
<reference evidence="1 2" key="1">
    <citation type="submission" date="2019-05" db="EMBL/GenBank/DDBJ databases">
        <title>Burkholderia sp. DHOD12, isolated from subtropical forest soil.</title>
        <authorList>
            <person name="Gao Z.-H."/>
            <person name="Qiu L.-H."/>
        </authorList>
    </citation>
    <scope>NUCLEOTIDE SEQUENCE [LARGE SCALE GENOMIC DNA]</scope>
    <source>
        <strain evidence="1 2">DHOD12</strain>
    </source>
</reference>
<dbReference type="AlphaFoldDB" id="A0A4P8IQM2"/>
<dbReference type="Proteomes" id="UP000298656">
    <property type="component" value="Chromosome 1"/>
</dbReference>